<sequence>MTELKLQEYQFGEMKLTWLRGADKLTDAGTLFGPVPKVVWSRYYPTTEENMMAELTDPILIQYKGQNYLIDASFDTAKLSDKQRRNLGILSESRVEESLALLGLKPEDISHILMTHMHHDHSGGLTRLDENNQLVSKFPNAKIFVNEMEWYEMRNPNSRTKGTYLRENWEPIQDQVETFTEYLNVIPEIQMVHTGGHSNGHSIILLKQGEETMIHMADLVLTHAHRKPLWVAAVDDYPMRSIVAKDKWLNEAFENHYKFFFYHDQFFAVAEFDQTGEEFVDYVTRIREPRVPFTDKQDRKPSFL</sequence>
<protein>
    <submittedName>
        <fullName evidence="6">Metallo-beta-lactamase family protein</fullName>
    </submittedName>
</protein>
<reference evidence="6 7" key="1">
    <citation type="submission" date="2016-01" db="EMBL/GenBank/DDBJ databases">
        <title>Highly variable Streptococcus oralis are common among viridans streptococci isolated from primates.</title>
        <authorList>
            <person name="Denapaite D."/>
            <person name="Rieger M."/>
            <person name="Koendgen S."/>
            <person name="Brueckner R."/>
            <person name="Ochigava I."/>
            <person name="Kappeler P."/>
            <person name="Maetz-Rensing K."/>
            <person name="Leendertz F."/>
            <person name="Hakenbeck R."/>
        </authorList>
    </citation>
    <scope>NUCLEOTIDE SEQUENCE [LARGE SCALE GENOMIC DNA]</scope>
    <source>
        <strain evidence="6 7">DD08</strain>
    </source>
</reference>
<feature type="domain" description="Metallo-beta-lactamase" evidence="5">
    <location>
        <begin position="55"/>
        <end position="256"/>
    </location>
</feature>
<organism evidence="6 7">
    <name type="scientific">Streptococcus cristatus</name>
    <dbReference type="NCBI Taxonomy" id="45634"/>
    <lineage>
        <taxon>Bacteria</taxon>
        <taxon>Bacillati</taxon>
        <taxon>Bacillota</taxon>
        <taxon>Bacilli</taxon>
        <taxon>Lactobacillales</taxon>
        <taxon>Streptococcaceae</taxon>
        <taxon>Streptococcus</taxon>
    </lineage>
</organism>
<dbReference type="CDD" id="cd07728">
    <property type="entry name" value="YtnP-like_MBL-fold"/>
    <property type="match status" value="1"/>
</dbReference>
<dbReference type="PANTHER" id="PTHR42978:SF6">
    <property type="entry name" value="QUORUM-QUENCHING LACTONASE YTNP-RELATED"/>
    <property type="match status" value="1"/>
</dbReference>
<gene>
    <name evidence="6" type="ORF">SCRDD08_01196</name>
</gene>
<dbReference type="AlphaFoldDB" id="A0A139N1E7"/>
<evidence type="ECO:0000256" key="1">
    <source>
        <dbReference type="ARBA" id="ARBA00007749"/>
    </source>
</evidence>
<dbReference type="Pfam" id="PF00753">
    <property type="entry name" value="Lactamase_B"/>
    <property type="match status" value="1"/>
</dbReference>
<dbReference type="Proteomes" id="UP000070377">
    <property type="component" value="Unassembled WGS sequence"/>
</dbReference>
<evidence type="ECO:0000256" key="3">
    <source>
        <dbReference type="ARBA" id="ARBA00022801"/>
    </source>
</evidence>
<evidence type="ECO:0000313" key="6">
    <source>
        <dbReference type="EMBL" id="KXT69551.1"/>
    </source>
</evidence>
<dbReference type="GO" id="GO:0016787">
    <property type="term" value="F:hydrolase activity"/>
    <property type="evidence" value="ECO:0007669"/>
    <property type="project" value="UniProtKB-KW"/>
</dbReference>
<dbReference type="SUPFAM" id="SSF56281">
    <property type="entry name" value="Metallo-hydrolase/oxidoreductase"/>
    <property type="match status" value="1"/>
</dbReference>
<dbReference type="Gene3D" id="3.60.15.10">
    <property type="entry name" value="Ribonuclease Z/Hydroxyacylglutathione hydrolase-like"/>
    <property type="match status" value="1"/>
</dbReference>
<dbReference type="RefSeq" id="WP_061422826.1">
    <property type="nucleotide sequence ID" value="NZ_KQ969062.1"/>
</dbReference>
<keyword evidence="4" id="KW-0862">Zinc</keyword>
<evidence type="ECO:0000256" key="2">
    <source>
        <dbReference type="ARBA" id="ARBA00022723"/>
    </source>
</evidence>
<dbReference type="InterPro" id="IPR051013">
    <property type="entry name" value="MBL_superfamily_lactonases"/>
</dbReference>
<keyword evidence="3" id="KW-0378">Hydrolase</keyword>
<comment type="caution">
    <text evidence="6">The sequence shown here is derived from an EMBL/GenBank/DDBJ whole genome shotgun (WGS) entry which is preliminary data.</text>
</comment>
<keyword evidence="2" id="KW-0479">Metal-binding</keyword>
<proteinExistence type="inferred from homology"/>
<dbReference type="PATRIC" id="fig|45634.12.peg.1247"/>
<evidence type="ECO:0000256" key="4">
    <source>
        <dbReference type="ARBA" id="ARBA00022833"/>
    </source>
</evidence>
<dbReference type="PANTHER" id="PTHR42978">
    <property type="entry name" value="QUORUM-QUENCHING LACTONASE YTNP-RELATED-RELATED"/>
    <property type="match status" value="1"/>
</dbReference>
<dbReference type="SMART" id="SM00849">
    <property type="entry name" value="Lactamase_B"/>
    <property type="match status" value="1"/>
</dbReference>
<dbReference type="EMBL" id="LQRD01000044">
    <property type="protein sequence ID" value="KXT69551.1"/>
    <property type="molecule type" value="Genomic_DNA"/>
</dbReference>
<dbReference type="GO" id="GO:0046872">
    <property type="term" value="F:metal ion binding"/>
    <property type="evidence" value="ECO:0007669"/>
    <property type="project" value="UniProtKB-KW"/>
</dbReference>
<dbReference type="InterPro" id="IPR001279">
    <property type="entry name" value="Metallo-B-lactamas"/>
</dbReference>
<dbReference type="InterPro" id="IPR036866">
    <property type="entry name" value="RibonucZ/Hydroxyglut_hydro"/>
</dbReference>
<name>A0A139N1E7_STRCR</name>
<dbReference type="STRING" id="45634.SCRDD08_01196"/>
<evidence type="ECO:0000259" key="5">
    <source>
        <dbReference type="SMART" id="SM00849"/>
    </source>
</evidence>
<comment type="similarity">
    <text evidence="1">Belongs to the metallo-beta-lactamase superfamily.</text>
</comment>
<evidence type="ECO:0000313" key="7">
    <source>
        <dbReference type="Proteomes" id="UP000070377"/>
    </source>
</evidence>
<accession>A0A139N1E7</accession>